<sequence>MSSMRTVHIKSFTFDGLDELRAKNVSPLRKNFSKKSLNVPQTIKSYKHFNENFQKKQLIYCSSEFMLNLLQKRPSIPTSERISSLNYKYINPHGIIPKSFPNLKPLKTDCLPKTPRNSKEDFISYIKDRPNTSRPKTDAIQAPQRPKTARILSKPYTNPFSITKEKSENIEDTDIKERKSDPRPIKRNNHEKLRIEIKIPMFTNTSSDDEITPYSS</sequence>
<reference evidence="2" key="1">
    <citation type="submission" date="2021-09" db="EMBL/GenBank/DDBJ databases">
        <authorList>
            <consortium name="AG Swart"/>
            <person name="Singh M."/>
            <person name="Singh A."/>
            <person name="Seah K."/>
            <person name="Emmerich C."/>
        </authorList>
    </citation>
    <scope>NUCLEOTIDE SEQUENCE</scope>
    <source>
        <strain evidence="2">ATCC30299</strain>
    </source>
</reference>
<evidence type="ECO:0000313" key="2">
    <source>
        <dbReference type="EMBL" id="CAG9330807.1"/>
    </source>
</evidence>
<organism evidence="2 3">
    <name type="scientific">Blepharisma stoltei</name>
    <dbReference type="NCBI Taxonomy" id="1481888"/>
    <lineage>
        <taxon>Eukaryota</taxon>
        <taxon>Sar</taxon>
        <taxon>Alveolata</taxon>
        <taxon>Ciliophora</taxon>
        <taxon>Postciliodesmatophora</taxon>
        <taxon>Heterotrichea</taxon>
        <taxon>Heterotrichida</taxon>
        <taxon>Blepharismidae</taxon>
        <taxon>Blepharisma</taxon>
    </lineage>
</organism>
<feature type="compositionally biased region" description="Basic and acidic residues" evidence="1">
    <location>
        <begin position="128"/>
        <end position="137"/>
    </location>
</feature>
<name>A0AAU9K1Q9_9CILI</name>
<protein>
    <submittedName>
        <fullName evidence="2">Uncharacterized protein</fullName>
    </submittedName>
</protein>
<proteinExistence type="predicted"/>
<accession>A0AAU9K1Q9</accession>
<dbReference type="AlphaFoldDB" id="A0AAU9K1Q9"/>
<comment type="caution">
    <text evidence="2">The sequence shown here is derived from an EMBL/GenBank/DDBJ whole genome shotgun (WGS) entry which is preliminary data.</text>
</comment>
<gene>
    <name evidence="2" type="ORF">BSTOLATCC_MIC52221</name>
</gene>
<evidence type="ECO:0000313" key="3">
    <source>
        <dbReference type="Proteomes" id="UP001162131"/>
    </source>
</evidence>
<dbReference type="EMBL" id="CAJZBQ010000052">
    <property type="protein sequence ID" value="CAG9330807.1"/>
    <property type="molecule type" value="Genomic_DNA"/>
</dbReference>
<dbReference type="Proteomes" id="UP001162131">
    <property type="component" value="Unassembled WGS sequence"/>
</dbReference>
<feature type="region of interest" description="Disordered" evidence="1">
    <location>
        <begin position="128"/>
        <end position="150"/>
    </location>
</feature>
<evidence type="ECO:0000256" key="1">
    <source>
        <dbReference type="SAM" id="MobiDB-lite"/>
    </source>
</evidence>
<feature type="region of interest" description="Disordered" evidence="1">
    <location>
        <begin position="163"/>
        <end position="192"/>
    </location>
</feature>
<keyword evidence="3" id="KW-1185">Reference proteome</keyword>